<evidence type="ECO:0000313" key="1">
    <source>
        <dbReference type="EMBL" id="KAF1017675.1"/>
    </source>
</evidence>
<proteinExistence type="predicted"/>
<evidence type="ECO:0000313" key="2">
    <source>
        <dbReference type="Proteomes" id="UP000487117"/>
    </source>
</evidence>
<comment type="caution">
    <text evidence="1">The sequence shown here is derived from an EMBL/GenBank/DDBJ whole genome shotgun (WGS) entry which is preliminary data.</text>
</comment>
<sequence>MLRGLKPIALGTDAIDVISLKGHALVHALTSGRTAPTPPVQPPVTVKPATATAEIKYSVKSVSVTDGGDGYTDPPTVKLTGDGEGAVATAVVKNGKISEIKVTNPGTGYSKPPKIELSGSDAATPAKCEAVLGDGVVSAVKVTDGGESYKGSPTVKFSGGGGTGAEATAEVKDGKVTSVKVTAGGKGYTTAPKVEFIAASDPSKEDTDSGEGSGGGVIKLVIEHCDEEGGQWSEGATVALFPPEGTNEAFAEIDFDGLKRFIRKGAASPDGSYVIVGQLDGY</sequence>
<gene>
    <name evidence="1" type="ORF">GAK31_00943</name>
</gene>
<accession>A0A7V8FK99</accession>
<dbReference type="AlphaFoldDB" id="A0A7V8FK99"/>
<reference evidence="2" key="1">
    <citation type="journal article" date="2020" name="MBio">
        <title>Horizontal gene transfer to a defensive symbiont with a reduced genome amongst a multipartite beetle microbiome.</title>
        <authorList>
            <person name="Waterworth S.C."/>
            <person name="Florez L.V."/>
            <person name="Rees E.R."/>
            <person name="Hertweck C."/>
            <person name="Kaltenpoth M."/>
            <person name="Kwan J.C."/>
        </authorList>
    </citation>
    <scope>NUCLEOTIDE SEQUENCE [LARGE SCALE GENOMIC DNA]</scope>
</reference>
<protein>
    <submittedName>
        <fullName evidence="1">Uncharacterized protein</fullName>
    </submittedName>
</protein>
<organism evidence="1 2">
    <name type="scientific">Stenotrophomonas maltophilia</name>
    <name type="common">Pseudomonas maltophilia</name>
    <name type="synonym">Xanthomonas maltophilia</name>
    <dbReference type="NCBI Taxonomy" id="40324"/>
    <lineage>
        <taxon>Bacteria</taxon>
        <taxon>Pseudomonadati</taxon>
        <taxon>Pseudomonadota</taxon>
        <taxon>Gammaproteobacteria</taxon>
        <taxon>Lysobacterales</taxon>
        <taxon>Lysobacteraceae</taxon>
        <taxon>Stenotrophomonas</taxon>
        <taxon>Stenotrophomonas maltophilia group</taxon>
    </lineage>
</organism>
<dbReference type="Proteomes" id="UP000487117">
    <property type="component" value="Unassembled WGS sequence"/>
</dbReference>
<name>A0A7V8FK99_STEMA</name>
<dbReference type="EMBL" id="WNDS01000001">
    <property type="protein sequence ID" value="KAF1017675.1"/>
    <property type="molecule type" value="Genomic_DNA"/>
</dbReference>